<organism evidence="1 2">
    <name type="scientific">Chaetomium tenue</name>
    <dbReference type="NCBI Taxonomy" id="1854479"/>
    <lineage>
        <taxon>Eukaryota</taxon>
        <taxon>Fungi</taxon>
        <taxon>Dikarya</taxon>
        <taxon>Ascomycota</taxon>
        <taxon>Pezizomycotina</taxon>
        <taxon>Sordariomycetes</taxon>
        <taxon>Sordariomycetidae</taxon>
        <taxon>Sordariales</taxon>
        <taxon>Chaetomiaceae</taxon>
        <taxon>Chaetomium</taxon>
    </lineage>
</organism>
<accession>A0ACB7PJZ9</accession>
<comment type="caution">
    <text evidence="1">The sequence shown here is derived from an EMBL/GenBank/DDBJ whole genome shotgun (WGS) entry which is preliminary data.</text>
</comment>
<proteinExistence type="predicted"/>
<sequence length="208" mass="22964">MVSFRSLIASATLIATPLMAALTPTQLYDAIDKMAQDSHDLQAVAESVTVVNAQLVYVEQGPIIPLVEGLERIARTAGDAVEQCAGTSPITNNSEASLYYYNDMKLLRILNDKARLPILDKKVRNYISVHLSSQKIYVNNLVTLITAAKFPPFGIDHWAMVNNYAGELLNELEYCQKQWGDPASVDIEIPDIDELPEDLEEAAEDLIA</sequence>
<evidence type="ECO:0000313" key="1">
    <source>
        <dbReference type="EMBL" id="KAH6649552.1"/>
    </source>
</evidence>
<dbReference type="EMBL" id="JAGIZQ010000001">
    <property type="protein sequence ID" value="KAH6649552.1"/>
    <property type="molecule type" value="Genomic_DNA"/>
</dbReference>
<gene>
    <name evidence="1" type="ORF">F5144DRAFT_635289</name>
</gene>
<dbReference type="Proteomes" id="UP000724584">
    <property type="component" value="Unassembled WGS sequence"/>
</dbReference>
<evidence type="ECO:0000313" key="2">
    <source>
        <dbReference type="Proteomes" id="UP000724584"/>
    </source>
</evidence>
<keyword evidence="2" id="KW-1185">Reference proteome</keyword>
<name>A0ACB7PJZ9_9PEZI</name>
<protein>
    <submittedName>
        <fullName evidence="1">Uncharacterized protein</fullName>
    </submittedName>
</protein>
<reference evidence="1 2" key="1">
    <citation type="journal article" date="2021" name="Nat. Commun.">
        <title>Genetic determinants of endophytism in the Arabidopsis root mycobiome.</title>
        <authorList>
            <person name="Mesny F."/>
            <person name="Miyauchi S."/>
            <person name="Thiergart T."/>
            <person name="Pickel B."/>
            <person name="Atanasova L."/>
            <person name="Karlsson M."/>
            <person name="Huettel B."/>
            <person name="Barry K.W."/>
            <person name="Haridas S."/>
            <person name="Chen C."/>
            <person name="Bauer D."/>
            <person name="Andreopoulos W."/>
            <person name="Pangilinan J."/>
            <person name="LaButti K."/>
            <person name="Riley R."/>
            <person name="Lipzen A."/>
            <person name="Clum A."/>
            <person name="Drula E."/>
            <person name="Henrissat B."/>
            <person name="Kohler A."/>
            <person name="Grigoriev I.V."/>
            <person name="Martin F.M."/>
            <person name="Hacquard S."/>
        </authorList>
    </citation>
    <scope>NUCLEOTIDE SEQUENCE [LARGE SCALE GENOMIC DNA]</scope>
    <source>
        <strain evidence="1 2">MPI-SDFR-AT-0079</strain>
    </source>
</reference>